<organism evidence="1 2">
    <name type="scientific">Herbiconiux ginsengi</name>
    <dbReference type="NCBI Taxonomy" id="381665"/>
    <lineage>
        <taxon>Bacteria</taxon>
        <taxon>Bacillati</taxon>
        <taxon>Actinomycetota</taxon>
        <taxon>Actinomycetes</taxon>
        <taxon>Micrococcales</taxon>
        <taxon>Microbacteriaceae</taxon>
        <taxon>Herbiconiux</taxon>
    </lineage>
</organism>
<dbReference type="EMBL" id="FNPZ01000005">
    <property type="protein sequence ID" value="SDZ48691.1"/>
    <property type="molecule type" value="Genomic_DNA"/>
</dbReference>
<evidence type="ECO:0000313" key="1">
    <source>
        <dbReference type="EMBL" id="SDZ48691.1"/>
    </source>
</evidence>
<dbReference type="OrthoDB" id="3435058at2"/>
<proteinExistence type="predicted"/>
<dbReference type="AlphaFoldDB" id="A0A1H3TFS3"/>
<reference evidence="1 2" key="1">
    <citation type="submission" date="2016-10" db="EMBL/GenBank/DDBJ databases">
        <authorList>
            <person name="de Groot N.N."/>
        </authorList>
    </citation>
    <scope>NUCLEOTIDE SEQUENCE [LARGE SCALE GENOMIC DNA]</scope>
    <source>
        <strain evidence="1 2">CGMCC 4.3491</strain>
    </source>
</reference>
<name>A0A1H3TFS3_9MICO</name>
<dbReference type="RefSeq" id="WP_139256817.1">
    <property type="nucleotide sequence ID" value="NZ_FNPZ01000005.1"/>
</dbReference>
<dbReference type="Proteomes" id="UP000198891">
    <property type="component" value="Unassembled WGS sequence"/>
</dbReference>
<sequence>MPRVADPIDFELILTPNPEAPEGLRVVAEQYWEFEGIDPDTDEIWWTRKTSVIDYKPWSGTAYYAAAAGVQALSPTFACSNCEKPLTLSSRQTLADARRGSSVQCRNCNGTVNDRSAAILNPNALAKRARRLEDERVSRDAYEAKIAERQQAREQEQRLVEARRNVVEAEYPAELDDGGNALANATLRAKVGALAAIHAFETPSGLVYPVKYDATLAPSFETSRELFVAAFRAKLFLIHPTSAPSAFVWDDEDPLAMTGSFYPEQARFVAPGEGLLTRRLEDHSSGLRSALDVESLWSTDRRDLIALSVELVADEAIRYFSYFMMSLNLPDPAVAHLETLRSHTAKAATKFPLGQIYRMAWSSSRDALAAHERNRGMSKDNAATHAVNRFGQWVQRALDNPDSLGEPFNEDTLNLPLSAATDIVFRVVLGMQPMRATPSEVIDALGGSPDQQLRRECDWRIPERTGLIEWLRTDQSWTGQAFREALERVADEQPSLCAPGCAHERASTVAYQCGQAYDRMVSRLGEQDSTLAVAESTLIGNKSPYDGLTGNLVLAKVLVELGWVAVDEAGEE</sequence>
<gene>
    <name evidence="1" type="ORF">SAMN05216554_4150</name>
</gene>
<accession>A0A1H3TFS3</accession>
<keyword evidence="2" id="KW-1185">Reference proteome</keyword>
<protein>
    <submittedName>
        <fullName evidence="1">Uncharacterized protein</fullName>
    </submittedName>
</protein>
<evidence type="ECO:0000313" key="2">
    <source>
        <dbReference type="Proteomes" id="UP000198891"/>
    </source>
</evidence>